<dbReference type="EMBL" id="GISG01152749">
    <property type="protein sequence ID" value="MBA4647829.1"/>
    <property type="molecule type" value="Transcribed_RNA"/>
</dbReference>
<protein>
    <submittedName>
        <fullName evidence="2">Uncharacterized protein</fullName>
    </submittedName>
</protein>
<proteinExistence type="predicted"/>
<dbReference type="AlphaFoldDB" id="A0A7C9DYH3"/>
<reference evidence="2" key="1">
    <citation type="journal article" date="2013" name="J. Plant Res.">
        <title>Effect of fungi and light on seed germination of three Opuntia species from semiarid lands of central Mexico.</title>
        <authorList>
            <person name="Delgado-Sanchez P."/>
            <person name="Jimenez-Bremont J.F."/>
            <person name="Guerrero-Gonzalez Mde L."/>
            <person name="Flores J."/>
        </authorList>
    </citation>
    <scope>NUCLEOTIDE SEQUENCE</scope>
    <source>
        <tissue evidence="2">Cladode</tissue>
    </source>
</reference>
<evidence type="ECO:0000313" key="2">
    <source>
        <dbReference type="EMBL" id="MBA4647829.1"/>
    </source>
</evidence>
<reference evidence="2" key="2">
    <citation type="submission" date="2020-07" db="EMBL/GenBank/DDBJ databases">
        <authorList>
            <person name="Vera ALvarez R."/>
            <person name="Arias-Moreno D.M."/>
            <person name="Jimenez-Jacinto V."/>
            <person name="Jimenez-Bremont J.F."/>
            <person name="Swaminathan K."/>
            <person name="Moose S.P."/>
            <person name="Guerrero-Gonzalez M.L."/>
            <person name="Marino-Ramirez L."/>
            <person name="Landsman D."/>
            <person name="Rodriguez-Kessler M."/>
            <person name="Delgado-Sanchez P."/>
        </authorList>
    </citation>
    <scope>NUCLEOTIDE SEQUENCE</scope>
    <source>
        <tissue evidence="2">Cladode</tissue>
    </source>
</reference>
<accession>A0A7C9DYH3</accession>
<feature type="region of interest" description="Disordered" evidence="1">
    <location>
        <begin position="1"/>
        <end position="79"/>
    </location>
</feature>
<feature type="compositionally biased region" description="Basic and acidic residues" evidence="1">
    <location>
        <begin position="47"/>
        <end position="58"/>
    </location>
</feature>
<evidence type="ECO:0000256" key="1">
    <source>
        <dbReference type="SAM" id="MobiDB-lite"/>
    </source>
</evidence>
<sequence>MYLHKSPHRAEKTRAQGGGGGAQREAAHRGRRHRERQIGGGGGTDKGGTDKGAQREAAPRPAHINRRPQGAGGGHSEPAAATVRVRVLVCGGKMEVAWCGGMAWRDGFEECHVIN</sequence>
<name>A0A7C9DYH3_OPUST</name>
<organism evidence="2">
    <name type="scientific">Opuntia streptacantha</name>
    <name type="common">Prickly pear cactus</name>
    <name type="synonym">Opuntia cardona</name>
    <dbReference type="NCBI Taxonomy" id="393608"/>
    <lineage>
        <taxon>Eukaryota</taxon>
        <taxon>Viridiplantae</taxon>
        <taxon>Streptophyta</taxon>
        <taxon>Embryophyta</taxon>
        <taxon>Tracheophyta</taxon>
        <taxon>Spermatophyta</taxon>
        <taxon>Magnoliopsida</taxon>
        <taxon>eudicotyledons</taxon>
        <taxon>Gunneridae</taxon>
        <taxon>Pentapetalae</taxon>
        <taxon>Caryophyllales</taxon>
        <taxon>Cactineae</taxon>
        <taxon>Cactaceae</taxon>
        <taxon>Opuntioideae</taxon>
        <taxon>Opuntia</taxon>
    </lineage>
</organism>